<feature type="transmembrane region" description="Helical" evidence="6">
    <location>
        <begin position="432"/>
        <end position="452"/>
    </location>
</feature>
<comment type="caution">
    <text evidence="7">The sequence shown here is derived from an EMBL/GenBank/DDBJ whole genome shotgun (WGS) entry which is preliminary data.</text>
</comment>
<feature type="transmembrane region" description="Helical" evidence="6">
    <location>
        <begin position="194"/>
        <end position="215"/>
    </location>
</feature>
<evidence type="ECO:0000256" key="5">
    <source>
        <dbReference type="ARBA" id="ARBA00023136"/>
    </source>
</evidence>
<feature type="transmembrane region" description="Helical" evidence="6">
    <location>
        <begin position="481"/>
        <end position="503"/>
    </location>
</feature>
<feature type="transmembrane region" description="Helical" evidence="6">
    <location>
        <begin position="601"/>
        <end position="623"/>
    </location>
</feature>
<feature type="transmembrane region" description="Helical" evidence="6">
    <location>
        <begin position="268"/>
        <end position="289"/>
    </location>
</feature>
<evidence type="ECO:0000313" key="8">
    <source>
        <dbReference type="Proteomes" id="UP000562984"/>
    </source>
</evidence>
<feature type="transmembrane region" description="Helical" evidence="6">
    <location>
        <begin position="405"/>
        <end position="426"/>
    </location>
</feature>
<feature type="transmembrane region" description="Helical" evidence="6">
    <location>
        <begin position="365"/>
        <end position="385"/>
    </location>
</feature>
<feature type="transmembrane region" description="Helical" evidence="6">
    <location>
        <begin position="49"/>
        <end position="74"/>
    </location>
</feature>
<dbReference type="Pfam" id="PF09678">
    <property type="entry name" value="Caa3_CtaG"/>
    <property type="match status" value="1"/>
</dbReference>
<dbReference type="EMBL" id="JABEND010000006">
    <property type="protein sequence ID" value="NNG36453.1"/>
    <property type="molecule type" value="Genomic_DNA"/>
</dbReference>
<feature type="transmembrane region" description="Helical" evidence="6">
    <location>
        <begin position="140"/>
        <end position="159"/>
    </location>
</feature>
<evidence type="ECO:0000313" key="7">
    <source>
        <dbReference type="EMBL" id="NNG36453.1"/>
    </source>
</evidence>
<comment type="subcellular location">
    <subcellularLocation>
        <location evidence="1">Cell membrane</location>
        <topology evidence="1">Multi-pass membrane protein</topology>
    </subcellularLocation>
</comment>
<evidence type="ECO:0000256" key="3">
    <source>
        <dbReference type="ARBA" id="ARBA00022692"/>
    </source>
</evidence>
<gene>
    <name evidence="7" type="ORF">HKD39_12175</name>
</gene>
<evidence type="ECO:0000256" key="4">
    <source>
        <dbReference type="ARBA" id="ARBA00022989"/>
    </source>
</evidence>
<keyword evidence="4 6" id="KW-1133">Transmembrane helix</keyword>
<keyword evidence="5 6" id="KW-0472">Membrane</keyword>
<dbReference type="AlphaFoldDB" id="A0A849AA21"/>
<evidence type="ECO:0000256" key="2">
    <source>
        <dbReference type="ARBA" id="ARBA00022475"/>
    </source>
</evidence>
<dbReference type="Proteomes" id="UP000562984">
    <property type="component" value="Unassembled WGS sequence"/>
</dbReference>
<feature type="transmembrane region" description="Helical" evidence="6">
    <location>
        <begin position="310"/>
        <end position="331"/>
    </location>
</feature>
<name>A0A849AA21_9ACTN</name>
<keyword evidence="8" id="KW-1185">Reference proteome</keyword>
<feature type="transmembrane region" description="Helical" evidence="6">
    <location>
        <begin position="236"/>
        <end position="256"/>
    </location>
</feature>
<feature type="transmembrane region" description="Helical" evidence="6">
    <location>
        <begin position="164"/>
        <end position="182"/>
    </location>
</feature>
<evidence type="ECO:0000256" key="1">
    <source>
        <dbReference type="ARBA" id="ARBA00004651"/>
    </source>
</evidence>
<reference evidence="7 8" key="1">
    <citation type="submission" date="2020-05" db="EMBL/GenBank/DDBJ databases">
        <title>Nakamurella sp. DB0629 isolated from air conditioner.</title>
        <authorList>
            <person name="Kim D.H."/>
            <person name="Kim D.-U."/>
        </authorList>
    </citation>
    <scope>NUCLEOTIDE SEQUENCE [LARGE SCALE GENOMIC DNA]</scope>
    <source>
        <strain evidence="7 8">DB0629</strain>
    </source>
</reference>
<feature type="transmembrane region" description="Helical" evidence="6">
    <location>
        <begin position="554"/>
        <end position="572"/>
    </location>
</feature>
<keyword evidence="2" id="KW-1003">Cell membrane</keyword>
<dbReference type="InterPro" id="IPR019108">
    <property type="entry name" value="Caa3_assmbl_CtaG-rel"/>
</dbReference>
<keyword evidence="3 6" id="KW-0812">Transmembrane</keyword>
<protein>
    <submittedName>
        <fullName evidence="7">Cytochrome c oxidase assembly protein</fullName>
    </submittedName>
</protein>
<proteinExistence type="predicted"/>
<organism evidence="7 8">
    <name type="scientific">Nakamurella aerolata</name>
    <dbReference type="NCBI Taxonomy" id="1656892"/>
    <lineage>
        <taxon>Bacteria</taxon>
        <taxon>Bacillati</taxon>
        <taxon>Actinomycetota</taxon>
        <taxon>Actinomycetes</taxon>
        <taxon>Nakamurellales</taxon>
        <taxon>Nakamurellaceae</taxon>
        <taxon>Nakamurella</taxon>
    </lineage>
</organism>
<accession>A0A849AA21</accession>
<dbReference type="GO" id="GO:0005886">
    <property type="term" value="C:plasma membrane"/>
    <property type="evidence" value="ECO:0007669"/>
    <property type="project" value="UniProtKB-SubCell"/>
</dbReference>
<feature type="transmembrane region" description="Helical" evidence="6">
    <location>
        <begin position="95"/>
        <end position="120"/>
    </location>
</feature>
<sequence>MRAGRWVVLAALTALAVATGWLFVLTGATDAFRAVGLSDPGSATLGAAAAVRTLAAAGGGMTLGLLLYAAFVAAPATATTVSVDGFRALDSARRWSVGWTVTALAMVPLTAATGSGLSLRRVADGGSLVVAVQASEQPKAWLLTALLAAVVAVGTRIVLGWSALVGLLAVAALALVASVVVGNPGEGPGHDLGTTAATVQVLAAGCWIGVLWAAFRQLTATGRALDATLTRRVGTVAAVASGAATVSGLVLIAVLAPGRDPTGAQYRWAVWLGLGLVVAAGVGGLAWWLRRPDGRSESRSAAATRFSGRALLLTQTALLLAAVAASAVAAARPAPSSVDPGASIDELLIGYDLPKPFSLITLATLWRFDLVLGSAAIVAAGWYLVSVRRLRTSGRSWPAGRTASFLAGCAVWLLSTSSGASAYGSALFSVHMAVHMLLSMVAPILLVCGQPIRLATRTSRPSPGPVSGPRRWLGWLAGSRVLRWLSQPLVAAAVYVLALYGLYLTSVLDPFLRYHWGHLGMNLFFLATGYLFYNALLGVDLLPRRPGVLPRLGALLLIMPFHTVFGIVVMSSDRLLAADFYRSLELGWRPSVMADQRLGGVIAWVGGQLPVLLVVVVICWQWYRGQRDDGPATGAGSVPLGMLGQDADTALTRRA</sequence>
<feature type="transmembrane region" description="Helical" evidence="6">
    <location>
        <begin position="523"/>
        <end position="542"/>
    </location>
</feature>
<dbReference type="RefSeq" id="WP_171200136.1">
    <property type="nucleotide sequence ID" value="NZ_JABEND010000006.1"/>
</dbReference>
<evidence type="ECO:0000256" key="6">
    <source>
        <dbReference type="SAM" id="Phobius"/>
    </source>
</evidence>